<keyword evidence="4" id="KW-1185">Reference proteome</keyword>
<dbReference type="EMBL" id="JEMT01012735">
    <property type="protein sequence ID" value="EXX74726.1"/>
    <property type="molecule type" value="Genomic_DNA"/>
</dbReference>
<evidence type="ECO:0000256" key="1">
    <source>
        <dbReference type="SAM" id="Coils"/>
    </source>
</evidence>
<gene>
    <name evidence="3" type="ORF">RirG_048450</name>
</gene>
<dbReference type="STRING" id="1432141.A0A015LPR4"/>
<feature type="coiled-coil region" evidence="1">
    <location>
        <begin position="122"/>
        <end position="190"/>
    </location>
</feature>
<keyword evidence="1" id="KW-0175">Coiled coil</keyword>
<evidence type="ECO:0000313" key="4">
    <source>
        <dbReference type="Proteomes" id="UP000022910"/>
    </source>
</evidence>
<dbReference type="HOGENOM" id="CLU_1038789_0_0_1"/>
<dbReference type="AlphaFoldDB" id="A0A015LPR4"/>
<evidence type="ECO:0000256" key="2">
    <source>
        <dbReference type="SAM" id="MobiDB-lite"/>
    </source>
</evidence>
<protein>
    <submittedName>
        <fullName evidence="3">Uncharacterized protein</fullName>
    </submittedName>
</protein>
<accession>A0A015LPR4</accession>
<proteinExistence type="predicted"/>
<feature type="region of interest" description="Disordered" evidence="2">
    <location>
        <begin position="1"/>
        <end position="34"/>
    </location>
</feature>
<organism evidence="3 4">
    <name type="scientific">Rhizophagus irregularis (strain DAOM 197198w)</name>
    <name type="common">Glomus intraradices</name>
    <dbReference type="NCBI Taxonomy" id="1432141"/>
    <lineage>
        <taxon>Eukaryota</taxon>
        <taxon>Fungi</taxon>
        <taxon>Fungi incertae sedis</taxon>
        <taxon>Mucoromycota</taxon>
        <taxon>Glomeromycotina</taxon>
        <taxon>Glomeromycetes</taxon>
        <taxon>Glomerales</taxon>
        <taxon>Glomeraceae</taxon>
        <taxon>Rhizophagus</taxon>
    </lineage>
</organism>
<reference evidence="3 4" key="1">
    <citation type="submission" date="2014-02" db="EMBL/GenBank/DDBJ databases">
        <title>Single nucleus genome sequencing reveals high similarity among nuclei of an endomycorrhizal fungus.</title>
        <authorList>
            <person name="Lin K."/>
            <person name="Geurts R."/>
            <person name="Zhang Z."/>
            <person name="Limpens E."/>
            <person name="Saunders D.G."/>
            <person name="Mu D."/>
            <person name="Pang E."/>
            <person name="Cao H."/>
            <person name="Cha H."/>
            <person name="Lin T."/>
            <person name="Zhou Q."/>
            <person name="Shang Y."/>
            <person name="Li Y."/>
            <person name="Ivanov S."/>
            <person name="Sharma T."/>
            <person name="Velzen R.V."/>
            <person name="Ruijter N.D."/>
            <person name="Aanen D.K."/>
            <person name="Win J."/>
            <person name="Kamoun S."/>
            <person name="Bisseling T."/>
            <person name="Huang S."/>
        </authorList>
    </citation>
    <scope>NUCLEOTIDE SEQUENCE [LARGE SCALE GENOMIC DNA]</scope>
    <source>
        <strain evidence="4">DAOM197198w</strain>
    </source>
</reference>
<evidence type="ECO:0000313" key="3">
    <source>
        <dbReference type="EMBL" id="EXX74726.1"/>
    </source>
</evidence>
<comment type="caution">
    <text evidence="3">The sequence shown here is derived from an EMBL/GenBank/DDBJ whole genome shotgun (WGS) entry which is preliminary data.</text>
</comment>
<dbReference type="Proteomes" id="UP000022910">
    <property type="component" value="Unassembled WGS sequence"/>
</dbReference>
<dbReference type="OrthoDB" id="2388120at2759"/>
<sequence>MPSAKIGGVSGITSSPHDLPLKKNSRKKKLSKTSVAFTETDNTINHTPSNDNISKMGSELEKVLKKMDDIAYARFYESIYPLSKQLNGLNNKLVFQITCERKSHVDLNAKQLKEIESLKSKINLKDSEITSLEVRINELEARLLASSKSEKLCENFTYDPSCSSIEQENNSSLEIRVKELKNELEKVTQNSSFKDGLIFCLRSRVSDLERKAKKDELDQFASQLHQISHDSKIGSAEADYETKISETLCSRKNLPIENPSSSNYKYSA</sequence>
<name>A0A015LPR4_RHIIW</name>